<evidence type="ECO:0000256" key="1">
    <source>
        <dbReference type="SAM" id="Phobius"/>
    </source>
</evidence>
<keyword evidence="1" id="KW-1133">Transmembrane helix</keyword>
<organism evidence="2 3">
    <name type="scientific">Pedobacter metabolipauper</name>
    <dbReference type="NCBI Taxonomy" id="425513"/>
    <lineage>
        <taxon>Bacteria</taxon>
        <taxon>Pseudomonadati</taxon>
        <taxon>Bacteroidota</taxon>
        <taxon>Sphingobacteriia</taxon>
        <taxon>Sphingobacteriales</taxon>
        <taxon>Sphingobacteriaceae</taxon>
        <taxon>Pedobacter</taxon>
    </lineage>
</organism>
<comment type="caution">
    <text evidence="2">The sequence shown here is derived from an EMBL/GenBank/DDBJ whole genome shotgun (WGS) entry which is preliminary data.</text>
</comment>
<dbReference type="RefSeq" id="WP_133575712.1">
    <property type="nucleotide sequence ID" value="NZ_SNYC01000004.1"/>
</dbReference>
<dbReference type="AlphaFoldDB" id="A0A4R6SWW8"/>
<protein>
    <recommendedName>
        <fullName evidence="4">Anti-sigma factor</fullName>
    </recommendedName>
</protein>
<feature type="transmembrane region" description="Helical" evidence="1">
    <location>
        <begin position="47"/>
        <end position="67"/>
    </location>
</feature>
<evidence type="ECO:0000313" key="2">
    <source>
        <dbReference type="EMBL" id="TDQ09643.1"/>
    </source>
</evidence>
<evidence type="ECO:0008006" key="4">
    <source>
        <dbReference type="Google" id="ProtNLM"/>
    </source>
</evidence>
<proteinExistence type="predicted"/>
<dbReference type="Proteomes" id="UP000295620">
    <property type="component" value="Unassembled WGS sequence"/>
</dbReference>
<evidence type="ECO:0000313" key="3">
    <source>
        <dbReference type="Proteomes" id="UP000295620"/>
    </source>
</evidence>
<keyword evidence="1" id="KW-0472">Membrane</keyword>
<gene>
    <name evidence="2" type="ORF">ATK78_1799</name>
</gene>
<sequence length="176" mass="20473">MSKKLEEYIRAHKKDFDTGGFSSDKLWTRIEQQLDQEKIKKPSRVPYWLGIAASLIVMMAITFIYTYRSPEAENTIADVNPGFARKEMRFASLIEEKKDSLEVYAKDNPDLYKQFSSDLGKLGEDYERLKKELQNSPNQRLVVKAMSKNLELQLQVINQQLSIIYEVSQSNKENKI</sequence>
<name>A0A4R6SWW8_9SPHI</name>
<keyword evidence="1" id="KW-0812">Transmembrane</keyword>
<keyword evidence="3" id="KW-1185">Reference proteome</keyword>
<dbReference type="OrthoDB" id="1120747at2"/>
<reference evidence="2 3" key="1">
    <citation type="submission" date="2019-03" db="EMBL/GenBank/DDBJ databases">
        <title>Genomic Encyclopedia of Archaeal and Bacterial Type Strains, Phase II (KMG-II): from individual species to whole genera.</title>
        <authorList>
            <person name="Goeker M."/>
        </authorList>
    </citation>
    <scope>NUCLEOTIDE SEQUENCE [LARGE SCALE GENOMIC DNA]</scope>
    <source>
        <strain evidence="2 3">DSM 19035</strain>
    </source>
</reference>
<dbReference type="EMBL" id="SNYC01000004">
    <property type="protein sequence ID" value="TDQ09643.1"/>
    <property type="molecule type" value="Genomic_DNA"/>
</dbReference>
<accession>A0A4R6SWW8</accession>